<dbReference type="InterPro" id="IPR007838">
    <property type="entry name" value="Cell_div_ZapA-like"/>
</dbReference>
<dbReference type="GO" id="GO:0051301">
    <property type="term" value="P:cell division"/>
    <property type="evidence" value="ECO:0007669"/>
    <property type="project" value="UniProtKB-KW"/>
</dbReference>
<dbReference type="Proteomes" id="UP000501253">
    <property type="component" value="Chromosome"/>
</dbReference>
<keyword evidence="1" id="KW-0131">Cell cycle</keyword>
<gene>
    <name evidence="1" type="ORF">FVE67_06640</name>
</gene>
<keyword evidence="2" id="KW-1185">Reference proteome</keyword>
<dbReference type="Pfam" id="PF05164">
    <property type="entry name" value="ZapA"/>
    <property type="match status" value="1"/>
</dbReference>
<dbReference type="EMBL" id="CP042909">
    <property type="protein sequence ID" value="QJA06495.1"/>
    <property type="molecule type" value="Genomic_DNA"/>
</dbReference>
<reference evidence="1 2" key="1">
    <citation type="submission" date="2019-08" db="EMBL/GenBank/DDBJ databases">
        <title>Complete genome sequence of Thermosulfurimonas marina SU872T, an anaerobic thermophilic chemolithoautotrophic bacterium isolated from a shallow marine hydrothermal vent.</title>
        <authorList>
            <person name="Allioux M."/>
            <person name="Jebbar M."/>
            <person name="Slobodkina G."/>
            <person name="Slobodkin A."/>
            <person name="Moalic Y."/>
            <person name="Frolova A."/>
            <person name="Shao Z."/>
            <person name="Alain K."/>
        </authorList>
    </citation>
    <scope>NUCLEOTIDE SEQUENCE [LARGE SCALE GENOMIC DNA]</scope>
    <source>
        <strain evidence="1 2">SU872</strain>
    </source>
</reference>
<evidence type="ECO:0000313" key="1">
    <source>
        <dbReference type="EMBL" id="QJA06495.1"/>
    </source>
</evidence>
<proteinExistence type="predicted"/>
<dbReference type="RefSeq" id="WP_168719846.1">
    <property type="nucleotide sequence ID" value="NZ_CP042909.1"/>
</dbReference>
<accession>A0A6H1WTE4</accession>
<name>A0A6H1WTE4_9BACT</name>
<protein>
    <submittedName>
        <fullName evidence="1">Cell division protein ZapA</fullName>
    </submittedName>
</protein>
<organism evidence="1 2">
    <name type="scientific">Thermosulfurimonas marina</name>
    <dbReference type="NCBI Taxonomy" id="2047767"/>
    <lineage>
        <taxon>Bacteria</taxon>
        <taxon>Pseudomonadati</taxon>
        <taxon>Thermodesulfobacteriota</taxon>
        <taxon>Thermodesulfobacteria</taxon>
        <taxon>Thermodesulfobacteriales</taxon>
        <taxon>Thermodesulfobacteriaceae</taxon>
        <taxon>Thermosulfurimonas</taxon>
    </lineage>
</organism>
<dbReference type="KEGG" id="tmai:FVE67_06640"/>
<sequence>MPERLIEFEFAGNRFTFRADLPEEEIEQILDYLEEKKLGLRGKRNLSPLKMAVVLLLEAAADYIRLRREYRLLSEKIGREAIRLSKAIDEELKCLGCA</sequence>
<keyword evidence="1" id="KW-0132">Cell division</keyword>
<evidence type="ECO:0000313" key="2">
    <source>
        <dbReference type="Proteomes" id="UP000501253"/>
    </source>
</evidence>
<dbReference type="AlphaFoldDB" id="A0A6H1WTE4"/>